<comment type="caution">
    <text evidence="1">The sequence shown here is derived from an EMBL/GenBank/DDBJ whole genome shotgun (WGS) entry which is preliminary data.</text>
</comment>
<reference evidence="1 2" key="1">
    <citation type="journal article" date="2020" name="ISME J.">
        <title>Comparative genomics reveals insights into cyanobacterial evolution and habitat adaptation.</title>
        <authorList>
            <person name="Chen M.Y."/>
            <person name="Teng W.K."/>
            <person name="Zhao L."/>
            <person name="Hu C.X."/>
            <person name="Zhou Y.K."/>
            <person name="Han B.P."/>
            <person name="Song L.R."/>
            <person name="Shu W.S."/>
        </authorList>
    </citation>
    <scope>NUCLEOTIDE SEQUENCE [LARGE SCALE GENOMIC DNA]</scope>
    <source>
        <strain evidence="1 2">FACHB-1370</strain>
    </source>
</reference>
<accession>A0ABR8E9Q1</accession>
<evidence type="ECO:0000313" key="2">
    <source>
        <dbReference type="Proteomes" id="UP000641954"/>
    </source>
</evidence>
<evidence type="ECO:0000313" key="1">
    <source>
        <dbReference type="EMBL" id="MBD2543453.1"/>
    </source>
</evidence>
<dbReference type="EMBL" id="JACJSK010000006">
    <property type="protein sequence ID" value="MBD2543453.1"/>
    <property type="molecule type" value="Genomic_DNA"/>
</dbReference>
<protein>
    <submittedName>
        <fullName evidence="1">Uncharacterized protein</fullName>
    </submittedName>
</protein>
<proteinExistence type="predicted"/>
<sequence length="89" mass="9884">MNSNNCSTLSCRFCQHYEVEGRRGGLCHLLNVSVRGTWQACPLAIRSFIPEPILVGTISNSSNLSVNYEKIIPLKTPDFTDSPSRKKVS</sequence>
<name>A0ABR8E9Q1_9CYAN</name>
<gene>
    <name evidence="1" type="ORF">H6G72_06220</name>
</gene>
<dbReference type="RefSeq" id="WP_156331466.1">
    <property type="nucleotide sequence ID" value="NZ_JACJSK010000006.1"/>
</dbReference>
<keyword evidence="2" id="KW-1185">Reference proteome</keyword>
<dbReference type="Proteomes" id="UP000641954">
    <property type="component" value="Unassembled WGS sequence"/>
</dbReference>
<organism evidence="1 2">
    <name type="scientific">Planktothricoides raciborskii FACHB-1370</name>
    <dbReference type="NCBI Taxonomy" id="2949576"/>
    <lineage>
        <taxon>Bacteria</taxon>
        <taxon>Bacillati</taxon>
        <taxon>Cyanobacteriota</taxon>
        <taxon>Cyanophyceae</taxon>
        <taxon>Oscillatoriophycideae</taxon>
        <taxon>Oscillatoriales</taxon>
        <taxon>Oscillatoriaceae</taxon>
        <taxon>Planktothricoides</taxon>
    </lineage>
</organism>